<keyword evidence="2" id="KW-1185">Reference proteome</keyword>
<organism evidence="1 2">
    <name type="scientific">Scortum barcoo</name>
    <name type="common">barcoo grunter</name>
    <dbReference type="NCBI Taxonomy" id="214431"/>
    <lineage>
        <taxon>Eukaryota</taxon>
        <taxon>Metazoa</taxon>
        <taxon>Chordata</taxon>
        <taxon>Craniata</taxon>
        <taxon>Vertebrata</taxon>
        <taxon>Euteleostomi</taxon>
        <taxon>Actinopterygii</taxon>
        <taxon>Neopterygii</taxon>
        <taxon>Teleostei</taxon>
        <taxon>Neoteleostei</taxon>
        <taxon>Acanthomorphata</taxon>
        <taxon>Eupercaria</taxon>
        <taxon>Centrarchiformes</taxon>
        <taxon>Terapontoidei</taxon>
        <taxon>Terapontidae</taxon>
        <taxon>Scortum</taxon>
    </lineage>
</organism>
<gene>
    <name evidence="1" type="ORF">L3Q82_011490</name>
</gene>
<proteinExistence type="predicted"/>
<accession>A0ACB8WBR5</accession>
<reference evidence="1" key="1">
    <citation type="submission" date="2022-04" db="EMBL/GenBank/DDBJ databases">
        <title>Jade perch genome.</title>
        <authorList>
            <person name="Chao B."/>
        </authorList>
    </citation>
    <scope>NUCLEOTIDE SEQUENCE</scope>
    <source>
        <strain evidence="1">CB-2022</strain>
    </source>
</reference>
<protein>
    <submittedName>
        <fullName evidence="1">Uncharacterized protein</fullName>
    </submittedName>
</protein>
<evidence type="ECO:0000313" key="1">
    <source>
        <dbReference type="EMBL" id="KAI3364717.1"/>
    </source>
</evidence>
<evidence type="ECO:0000313" key="2">
    <source>
        <dbReference type="Proteomes" id="UP000831701"/>
    </source>
</evidence>
<dbReference type="Proteomes" id="UP000831701">
    <property type="component" value="Chromosome 13"/>
</dbReference>
<name>A0ACB8WBR5_9TELE</name>
<dbReference type="EMBL" id="CM041543">
    <property type="protein sequence ID" value="KAI3364717.1"/>
    <property type="molecule type" value="Genomic_DNA"/>
</dbReference>
<sequence>MLPARVSLCWGSAWRVEWTWDEAVVELPPHPDREEATCTRMTGLADRRTAGTDGRLGLAYQLAGPGRNAEGGPPTSTHALPAIEANPQAGGTVHPNTGARPAGGGPPMAGHGCQSAQRPYKPELLQRQHSDMEALKTEILLSTVIKSELKNALAEDLGFLKSELQAVKNKIQSYTTALHGEVDQVRAEVKEAQDGLSTWSDEVTSLQSTVTDLKKELVELREKVRGYGRTLKKRVGQEKHGRLRPRVIIAKLHYHQECVEILCRARSCAPLRFNGEPVTIFPDYTVSIARARAAFTEIRGLLRGHEGVHYGLLFPARLRITHGGEDKEFTDPGKAMDYVKKIIPTSDEGK</sequence>
<comment type="caution">
    <text evidence="1">The sequence shown here is derived from an EMBL/GenBank/DDBJ whole genome shotgun (WGS) entry which is preliminary data.</text>
</comment>